<dbReference type="Gene3D" id="3.40.50.1820">
    <property type="entry name" value="alpha/beta hydrolase"/>
    <property type="match status" value="1"/>
</dbReference>
<dbReference type="Pfam" id="PF00975">
    <property type="entry name" value="Thioesterase"/>
    <property type="match status" value="1"/>
</dbReference>
<dbReference type="RefSeq" id="WP_239106467.1">
    <property type="nucleotide sequence ID" value="NZ_JAAGMQ010000500.1"/>
</dbReference>
<dbReference type="Gene3D" id="1.10.1200.10">
    <property type="entry name" value="ACP-like"/>
    <property type="match status" value="1"/>
</dbReference>
<dbReference type="PROSITE" id="PS50075">
    <property type="entry name" value="CARRIER"/>
    <property type="match status" value="1"/>
</dbReference>
<dbReference type="SMART" id="SM00823">
    <property type="entry name" value="PKS_PP"/>
    <property type="match status" value="1"/>
</dbReference>
<reference evidence="4 5" key="1">
    <citation type="submission" date="2020-01" db="EMBL/GenBank/DDBJ databases">
        <title>Insect and environment-associated Actinomycetes.</title>
        <authorList>
            <person name="Currrie C."/>
            <person name="Chevrette M."/>
            <person name="Carlson C."/>
            <person name="Stubbendieck R."/>
            <person name="Wendt-Pienkowski E."/>
        </authorList>
    </citation>
    <scope>NUCLEOTIDE SEQUENCE [LARGE SCALE GENOMIC DNA]</scope>
    <source>
        <strain evidence="4 5">SID7739</strain>
    </source>
</reference>
<protein>
    <recommendedName>
        <fullName evidence="3">Carrier domain-containing protein</fullName>
    </recommendedName>
</protein>
<dbReference type="Pfam" id="PF00550">
    <property type="entry name" value="PP-binding"/>
    <property type="match status" value="1"/>
</dbReference>
<sequence>GAGVAASAATRLPDLAGLAPEQRRDLLLAAVRAECAAVLGHPSGDAVAAERAFLELGMDSLTTLELRNRLGAATGLRLAPDVVLRGRTPEGLAALLADEVTGPGGGAETPSSPPTLYGSMLRAAVDRGRVPQFVELLADTADFRSSFRTPEPDVLPEPVELVRGTGEGPGIFCFPTVLASSGPVQYARLAAALPGEHSVTAFALPGYQDDGMRLPADLGALVEAAATAVRDRSAGAPAVLLGYSSGGLLAQAVAERLEDWGVHPAALVLIDSQVLGDGLLDRLGAELMAGMTARLGGAATRLDDVRLTAMGRYLRLLADYTPGAVKAPTLLGVAGSPVPGWTPEHRWQASWPRPHERVDLSGDHFSVMEDHAEPTASAVATWLGHVLSEGER</sequence>
<dbReference type="InterPro" id="IPR050091">
    <property type="entry name" value="PKS_NRPS_Biosynth_Enz"/>
</dbReference>
<evidence type="ECO:0000259" key="3">
    <source>
        <dbReference type="PROSITE" id="PS50075"/>
    </source>
</evidence>
<proteinExistence type="predicted"/>
<dbReference type="Proteomes" id="UP000475666">
    <property type="component" value="Unassembled WGS sequence"/>
</dbReference>
<evidence type="ECO:0000313" key="5">
    <source>
        <dbReference type="Proteomes" id="UP000475666"/>
    </source>
</evidence>
<dbReference type="InterPro" id="IPR001031">
    <property type="entry name" value="Thioesterase"/>
</dbReference>
<evidence type="ECO:0000313" key="4">
    <source>
        <dbReference type="EMBL" id="NEC34954.1"/>
    </source>
</evidence>
<dbReference type="InterPro" id="IPR036736">
    <property type="entry name" value="ACP-like_sf"/>
</dbReference>
<dbReference type="GO" id="GO:0004312">
    <property type="term" value="F:fatty acid synthase activity"/>
    <property type="evidence" value="ECO:0007669"/>
    <property type="project" value="TreeGrafter"/>
</dbReference>
<dbReference type="SUPFAM" id="SSF53474">
    <property type="entry name" value="alpha/beta-Hydrolases"/>
    <property type="match status" value="1"/>
</dbReference>
<dbReference type="InterPro" id="IPR009081">
    <property type="entry name" value="PP-bd_ACP"/>
</dbReference>
<evidence type="ECO:0000256" key="2">
    <source>
        <dbReference type="ARBA" id="ARBA00022553"/>
    </source>
</evidence>
<feature type="non-terminal residue" evidence="4">
    <location>
        <position position="1"/>
    </location>
</feature>
<dbReference type="EMBL" id="JAAGMQ010000500">
    <property type="protein sequence ID" value="NEC34954.1"/>
    <property type="molecule type" value="Genomic_DNA"/>
</dbReference>
<dbReference type="SUPFAM" id="SSF47336">
    <property type="entry name" value="ACP-like"/>
    <property type="match status" value="1"/>
</dbReference>
<dbReference type="PANTHER" id="PTHR43775">
    <property type="entry name" value="FATTY ACID SYNTHASE"/>
    <property type="match status" value="1"/>
</dbReference>
<dbReference type="InterPro" id="IPR020806">
    <property type="entry name" value="PKS_PP-bd"/>
</dbReference>
<dbReference type="InterPro" id="IPR029058">
    <property type="entry name" value="AB_hydrolase_fold"/>
</dbReference>
<evidence type="ECO:0000256" key="1">
    <source>
        <dbReference type="ARBA" id="ARBA00022450"/>
    </source>
</evidence>
<comment type="caution">
    <text evidence="4">The sequence shown here is derived from an EMBL/GenBank/DDBJ whole genome shotgun (WGS) entry which is preliminary data.</text>
</comment>
<keyword evidence="2" id="KW-0597">Phosphoprotein</keyword>
<dbReference type="InterPro" id="IPR020802">
    <property type="entry name" value="TesA-like"/>
</dbReference>
<dbReference type="AlphaFoldDB" id="A0A6G3TE93"/>
<gene>
    <name evidence="4" type="ORF">G3I66_17560</name>
</gene>
<organism evidence="4 5">
    <name type="scientific">Streptomyces rubrogriseus</name>
    <dbReference type="NCBI Taxonomy" id="194673"/>
    <lineage>
        <taxon>Bacteria</taxon>
        <taxon>Bacillati</taxon>
        <taxon>Actinomycetota</taxon>
        <taxon>Actinomycetes</taxon>
        <taxon>Kitasatosporales</taxon>
        <taxon>Streptomycetaceae</taxon>
        <taxon>Streptomyces</taxon>
        <taxon>Streptomyces violaceoruber group</taxon>
    </lineage>
</organism>
<feature type="domain" description="Carrier" evidence="3">
    <location>
        <begin position="22"/>
        <end position="100"/>
    </location>
</feature>
<dbReference type="PROSITE" id="PS00012">
    <property type="entry name" value="PHOSPHOPANTETHEINE"/>
    <property type="match status" value="1"/>
</dbReference>
<dbReference type="PANTHER" id="PTHR43775:SF37">
    <property type="entry name" value="SI:DKEY-61P9.11"/>
    <property type="match status" value="1"/>
</dbReference>
<keyword evidence="1" id="KW-0596">Phosphopantetheine</keyword>
<dbReference type="InterPro" id="IPR006162">
    <property type="entry name" value="Ppantetheine_attach_site"/>
</dbReference>
<dbReference type="SMART" id="SM00824">
    <property type="entry name" value="PKS_TE"/>
    <property type="match status" value="1"/>
</dbReference>
<accession>A0A6G3TE93</accession>
<dbReference type="GO" id="GO:0031177">
    <property type="term" value="F:phosphopantetheine binding"/>
    <property type="evidence" value="ECO:0007669"/>
    <property type="project" value="InterPro"/>
</dbReference>
<dbReference type="GO" id="GO:0006633">
    <property type="term" value="P:fatty acid biosynthetic process"/>
    <property type="evidence" value="ECO:0007669"/>
    <property type="project" value="TreeGrafter"/>
</dbReference>
<name>A0A6G3TE93_9ACTN</name>
<dbReference type="GO" id="GO:0017000">
    <property type="term" value="P:antibiotic biosynthetic process"/>
    <property type="evidence" value="ECO:0007669"/>
    <property type="project" value="UniProtKB-ARBA"/>
</dbReference>